<proteinExistence type="predicted"/>
<comment type="caution">
    <text evidence="2">The sequence shown here is derived from an EMBL/GenBank/DDBJ whole genome shotgun (WGS) entry which is preliminary data.</text>
</comment>
<dbReference type="Pfam" id="PF12028">
    <property type="entry name" value="DUF3515"/>
    <property type="match status" value="1"/>
</dbReference>
<dbReference type="Proteomes" id="UP000299211">
    <property type="component" value="Unassembled WGS sequence"/>
</dbReference>
<organism evidence="2 3">
    <name type="scientific">Streptomyces avermitilis</name>
    <dbReference type="NCBI Taxonomy" id="33903"/>
    <lineage>
        <taxon>Bacteria</taxon>
        <taxon>Bacillati</taxon>
        <taxon>Actinomycetota</taxon>
        <taxon>Actinomycetes</taxon>
        <taxon>Kitasatosporales</taxon>
        <taxon>Streptomycetaceae</taxon>
        <taxon>Streptomyces</taxon>
    </lineage>
</organism>
<name>A0A4D4MU62_STRAX</name>
<protein>
    <submittedName>
        <fullName evidence="2">Uncharacterized protein</fullName>
    </submittedName>
</protein>
<accession>A0A4D4MU62</accession>
<keyword evidence="1" id="KW-0472">Membrane</keyword>
<evidence type="ECO:0000256" key="1">
    <source>
        <dbReference type="SAM" id="Phobius"/>
    </source>
</evidence>
<evidence type="ECO:0000313" key="2">
    <source>
        <dbReference type="EMBL" id="GDY74899.1"/>
    </source>
</evidence>
<sequence>MNPRRRLAAYGVPGALAIVLLLVAAAYLRPGGEVEAAVPAVDAKTGRICRALAHDLPDTVAGLKRRATDPSSPLTAAWGTPRSCCAAVSRDRPR</sequence>
<feature type="transmembrane region" description="Helical" evidence="1">
    <location>
        <begin position="7"/>
        <end position="28"/>
    </location>
</feature>
<gene>
    <name evidence="2" type="ORF">SAV31267_043840</name>
</gene>
<dbReference type="InterPro" id="IPR021903">
    <property type="entry name" value="DUF3515"/>
</dbReference>
<keyword evidence="1" id="KW-0812">Transmembrane</keyword>
<reference evidence="2 3" key="1">
    <citation type="submission" date="2019-04" db="EMBL/GenBank/DDBJ databases">
        <title>Draft genome sequences of Streptomyces avermitilis ATCC 31267.</title>
        <authorList>
            <person name="Komaki H."/>
            <person name="Tamura T."/>
            <person name="Hosoyama A."/>
        </authorList>
    </citation>
    <scope>NUCLEOTIDE SEQUENCE [LARGE SCALE GENOMIC DNA]</scope>
    <source>
        <strain evidence="2 3">ATCC 31267</strain>
    </source>
</reference>
<evidence type="ECO:0000313" key="3">
    <source>
        <dbReference type="Proteomes" id="UP000299211"/>
    </source>
</evidence>
<dbReference type="EMBL" id="BJHY01000001">
    <property type="protein sequence ID" value="GDY74899.1"/>
    <property type="molecule type" value="Genomic_DNA"/>
</dbReference>
<dbReference type="AlphaFoldDB" id="A0A4D4MU62"/>
<keyword evidence="1" id="KW-1133">Transmembrane helix</keyword>